<dbReference type="VEuPathDB" id="VectorBase:PPAI006884"/>
<evidence type="ECO:0000256" key="2">
    <source>
        <dbReference type="ARBA" id="ARBA00022490"/>
    </source>
</evidence>
<feature type="domain" description="Kinesin motor" evidence="14">
    <location>
        <begin position="4"/>
        <end position="317"/>
    </location>
</feature>
<dbReference type="FunFam" id="3.40.850.10:FF:000151">
    <property type="entry name" value="Kinesin-like protein costa"/>
    <property type="match status" value="1"/>
</dbReference>
<dbReference type="Gene3D" id="3.40.850.10">
    <property type="entry name" value="Kinesin motor domain"/>
    <property type="match status" value="2"/>
</dbReference>
<dbReference type="PRINTS" id="PR00380">
    <property type="entry name" value="KINESINHEAVY"/>
</dbReference>
<evidence type="ECO:0000256" key="3">
    <source>
        <dbReference type="ARBA" id="ARBA00022701"/>
    </source>
</evidence>
<feature type="compositionally biased region" description="Polar residues" evidence="13">
    <location>
        <begin position="427"/>
        <end position="437"/>
    </location>
</feature>
<evidence type="ECO:0000256" key="11">
    <source>
        <dbReference type="PROSITE-ProRule" id="PRU00283"/>
    </source>
</evidence>
<feature type="region of interest" description="Disordered" evidence="13">
    <location>
        <begin position="486"/>
        <end position="511"/>
    </location>
</feature>
<evidence type="ECO:0000313" key="15">
    <source>
        <dbReference type="EnsemblMetazoa" id="PPAI006884-PA"/>
    </source>
</evidence>
<evidence type="ECO:0000256" key="1">
    <source>
        <dbReference type="ARBA" id="ARBA00004245"/>
    </source>
</evidence>
<dbReference type="GO" id="GO:0005875">
    <property type="term" value="C:microtubule associated complex"/>
    <property type="evidence" value="ECO:0007669"/>
    <property type="project" value="TreeGrafter"/>
</dbReference>
<evidence type="ECO:0000256" key="8">
    <source>
        <dbReference type="ARBA" id="ARBA00023212"/>
    </source>
</evidence>
<dbReference type="GO" id="GO:0008017">
    <property type="term" value="F:microtubule binding"/>
    <property type="evidence" value="ECO:0007669"/>
    <property type="project" value="InterPro"/>
</dbReference>
<dbReference type="GO" id="GO:0051231">
    <property type="term" value="P:spindle elongation"/>
    <property type="evidence" value="ECO:0007669"/>
    <property type="project" value="TreeGrafter"/>
</dbReference>
<keyword evidence="6 12" id="KW-0175">Coiled coil</keyword>
<keyword evidence="8" id="KW-0206">Cytoskeleton</keyword>
<keyword evidence="3" id="KW-0493">Microtubule</keyword>
<evidence type="ECO:0000256" key="4">
    <source>
        <dbReference type="ARBA" id="ARBA00022741"/>
    </source>
</evidence>
<feature type="coiled-coil region" evidence="12">
    <location>
        <begin position="861"/>
        <end position="888"/>
    </location>
</feature>
<evidence type="ECO:0000256" key="6">
    <source>
        <dbReference type="ARBA" id="ARBA00023054"/>
    </source>
</evidence>
<dbReference type="GO" id="GO:0003777">
    <property type="term" value="F:microtubule motor activity"/>
    <property type="evidence" value="ECO:0007669"/>
    <property type="project" value="InterPro"/>
</dbReference>
<dbReference type="AlphaFoldDB" id="A0A1B0DFS3"/>
<evidence type="ECO:0000256" key="7">
    <source>
        <dbReference type="ARBA" id="ARBA00023175"/>
    </source>
</evidence>
<evidence type="ECO:0000256" key="5">
    <source>
        <dbReference type="ARBA" id="ARBA00022840"/>
    </source>
</evidence>
<comment type="subcellular location">
    <subcellularLocation>
        <location evidence="1">Cytoplasm</location>
        <location evidence="1">Cytoskeleton</location>
    </subcellularLocation>
</comment>
<dbReference type="PANTHER" id="PTHR47969">
    <property type="entry name" value="CHROMOSOME-ASSOCIATED KINESIN KIF4A-RELATED"/>
    <property type="match status" value="1"/>
</dbReference>
<feature type="coiled-coil region" evidence="12">
    <location>
        <begin position="548"/>
        <end position="624"/>
    </location>
</feature>
<feature type="binding site" evidence="11">
    <location>
        <begin position="96"/>
        <end position="103"/>
    </location>
    <ligand>
        <name>ATP</name>
        <dbReference type="ChEBI" id="CHEBI:30616"/>
    </ligand>
</feature>
<dbReference type="InterPro" id="IPR001752">
    <property type="entry name" value="Kinesin_motor_dom"/>
</dbReference>
<evidence type="ECO:0000256" key="9">
    <source>
        <dbReference type="ARBA" id="ARBA00070863"/>
    </source>
</evidence>
<dbReference type="SMART" id="SM00129">
    <property type="entry name" value="KISc"/>
    <property type="match status" value="1"/>
</dbReference>
<name>A0A1B0DFS3_PHLPP</name>
<dbReference type="InterPro" id="IPR036961">
    <property type="entry name" value="Kinesin_motor_dom_sf"/>
</dbReference>
<feature type="coiled-coil region" evidence="12">
    <location>
        <begin position="662"/>
        <end position="703"/>
    </location>
</feature>
<evidence type="ECO:0000313" key="16">
    <source>
        <dbReference type="Proteomes" id="UP000092462"/>
    </source>
</evidence>
<sequence length="1033" mass="117388">MQIPIQVAVRVFPNNYSSNTSVVQAISQIHRPGGFLDNGNGTEMLTSGLVQVAGHSFPVAHALPLDCSQEDVFRKTVLPLIGVLLEGFDTSVVSYGQVGTGKTYTLFGPGLDCVHSETEQGIVQRSIREIFLRLSGLRDRNYVVNVGWVEICGDDTVKDLLEAGNVPCRSVGEAFEWLKLGLSNKSNKTSHNIFTVTLEQQWVSPEGLIQHRLSTGSFCDLCGTDRMYVMNSMNQHLSIPKDLRLQTLEDIVNSLTDPSVVLYNNNIPYHRTNLTTLLKDSFGGRAQTLLLLTISSHEEHTNETIHNLQFAFKAQCVRNYVVMNTFSDNNTPLTVENVQEGLADPVDTFGLQFAASQWFKLVSNAEGLLSKLMANSSLGQQEREQIEEWLFLKAECEECLSSGELNGNQRLLGPIQETDEPEETSDQEATSCQQNSDSDSESQRPDLEEKVDNLMRDFQAKTDALVRDCYQEFLRSHPKAVFDSVESFQAASRGPSPQERHGRRKSIQPGQSLSSIEIAMLNRVASREQMVLKEDAQADLIAPRNTQRELLAKKVQKIETDLEATRRQMKELEHTISLKQRLIEDLIKNNDTRTTAKQRFNKKKNKLEAEYEKAKKQLSKAVANGRDKGEIERLNALTSHLEKRLQDLISIKQIAGESGQTVKKLQQSLKDSRKQFEGLQKSVKKEKKAKEALEAELKELDSKNPSEVALVPSDGQMEEKSHNLRAVSARISHLNHILQEKSETLEKFGAGGENNPLRHEIRNLRRTRDHLLEQRMSLDKKLKKDKILSYNEERKLLTYDEAIEAIDTTIELKNELICGRKSVDMTERMDREKGEMLLMARLNKLSEDEMRTLLYKYFLKVIDLRESSRKLEVQLVNLEKERDAWEWRERVLINAVRQARLEGEKHAVLLQRQHESKLTLMLRHLNETSTNSTLTDHFPAHYHDAGDPSKALPLKVKDMDLCPLPGDGQLSKYKPLDKLKEKERESKNKLLAKFQVLTRYHGKSQAETAIPSHNLKQLQSPSHFCTTQFPKIR</sequence>
<keyword evidence="5 11" id="KW-0067">ATP-binding</keyword>
<keyword evidence="7 11" id="KW-0505">Motor protein</keyword>
<dbReference type="EnsemblMetazoa" id="PPAI006884-RA">
    <property type="protein sequence ID" value="PPAI006884-PA"/>
    <property type="gene ID" value="PPAI006884"/>
</dbReference>
<keyword evidence="16" id="KW-1185">Reference proteome</keyword>
<evidence type="ECO:0000256" key="10">
    <source>
        <dbReference type="ARBA" id="ARBA00083812"/>
    </source>
</evidence>
<dbReference type="PANTHER" id="PTHR47969:SF15">
    <property type="entry name" value="CHROMOSOME-ASSOCIATED KINESIN KIF4A-RELATED"/>
    <property type="match status" value="1"/>
</dbReference>
<evidence type="ECO:0000259" key="14">
    <source>
        <dbReference type="PROSITE" id="PS50067"/>
    </source>
</evidence>
<accession>A0A1B0DFS3</accession>
<organism evidence="15 16">
    <name type="scientific">Phlebotomus papatasi</name>
    <name type="common">Sandfly</name>
    <dbReference type="NCBI Taxonomy" id="29031"/>
    <lineage>
        <taxon>Eukaryota</taxon>
        <taxon>Metazoa</taxon>
        <taxon>Ecdysozoa</taxon>
        <taxon>Arthropoda</taxon>
        <taxon>Hexapoda</taxon>
        <taxon>Insecta</taxon>
        <taxon>Pterygota</taxon>
        <taxon>Neoptera</taxon>
        <taxon>Endopterygota</taxon>
        <taxon>Diptera</taxon>
        <taxon>Nematocera</taxon>
        <taxon>Psychodoidea</taxon>
        <taxon>Psychodidae</taxon>
        <taxon>Phlebotomus</taxon>
        <taxon>Phlebotomus</taxon>
    </lineage>
</organism>
<evidence type="ECO:0000256" key="13">
    <source>
        <dbReference type="SAM" id="MobiDB-lite"/>
    </source>
</evidence>
<dbReference type="InterPro" id="IPR027640">
    <property type="entry name" value="Kinesin-like_fam"/>
</dbReference>
<evidence type="ECO:0000256" key="12">
    <source>
        <dbReference type="SAM" id="Coils"/>
    </source>
</evidence>
<dbReference type="Pfam" id="PF00225">
    <property type="entry name" value="Kinesin"/>
    <property type="match status" value="2"/>
</dbReference>
<dbReference type="VEuPathDB" id="VectorBase:PPAPM1_000813"/>
<proteinExistence type="inferred from homology"/>
<protein>
    <recommendedName>
        <fullName evidence="9">Kinesin-like protein costa</fullName>
    </recommendedName>
    <alternativeName>
        <fullName evidence="10">Kinesin-like protein costal2</fullName>
    </alternativeName>
</protein>
<dbReference type="PROSITE" id="PS50067">
    <property type="entry name" value="KINESIN_MOTOR_2"/>
    <property type="match status" value="1"/>
</dbReference>
<dbReference type="GO" id="GO:0007052">
    <property type="term" value="P:mitotic spindle organization"/>
    <property type="evidence" value="ECO:0007669"/>
    <property type="project" value="TreeGrafter"/>
</dbReference>
<reference evidence="15" key="1">
    <citation type="submission" date="2022-08" db="UniProtKB">
        <authorList>
            <consortium name="EnsemblMetazoa"/>
        </authorList>
    </citation>
    <scope>IDENTIFICATION</scope>
    <source>
        <strain evidence="15">Israel</strain>
    </source>
</reference>
<feature type="region of interest" description="Disordered" evidence="13">
    <location>
        <begin position="418"/>
        <end position="447"/>
    </location>
</feature>
<dbReference type="GO" id="GO:0007018">
    <property type="term" value="P:microtubule-based movement"/>
    <property type="evidence" value="ECO:0007669"/>
    <property type="project" value="InterPro"/>
</dbReference>
<comment type="similarity">
    <text evidence="11">Belongs to the TRAFAC class myosin-kinesin ATPase superfamily. Kinesin family.</text>
</comment>
<dbReference type="SUPFAM" id="SSF52540">
    <property type="entry name" value="P-loop containing nucleoside triphosphate hydrolases"/>
    <property type="match status" value="1"/>
</dbReference>
<dbReference type="GO" id="GO:0005524">
    <property type="term" value="F:ATP binding"/>
    <property type="evidence" value="ECO:0007669"/>
    <property type="project" value="UniProtKB-UniRule"/>
</dbReference>
<dbReference type="InterPro" id="IPR027417">
    <property type="entry name" value="P-loop_NTPase"/>
</dbReference>
<dbReference type="EMBL" id="AJVK01058964">
    <property type="status" value="NOT_ANNOTATED_CDS"/>
    <property type="molecule type" value="Genomic_DNA"/>
</dbReference>
<dbReference type="GO" id="GO:0005874">
    <property type="term" value="C:microtubule"/>
    <property type="evidence" value="ECO:0007669"/>
    <property type="project" value="UniProtKB-KW"/>
</dbReference>
<keyword evidence="4 11" id="KW-0547">Nucleotide-binding</keyword>
<keyword evidence="2" id="KW-0963">Cytoplasm</keyword>
<dbReference type="Proteomes" id="UP000092462">
    <property type="component" value="Unassembled WGS sequence"/>
</dbReference>